<dbReference type="VEuPathDB" id="FungiDB:SCHCODRAFT_02689892"/>
<dbReference type="AlphaFoldDB" id="D8Q6T9"/>
<gene>
    <name evidence="2" type="ORF">SCHCODRAFT_235228</name>
</gene>
<protein>
    <submittedName>
        <fullName evidence="2">Uncharacterized protein</fullName>
    </submittedName>
</protein>
<dbReference type="OrthoDB" id="10520637at2759"/>
<dbReference type="InParanoid" id="D8Q6T9"/>
<evidence type="ECO:0000313" key="2">
    <source>
        <dbReference type="EMBL" id="EFI96297.1"/>
    </source>
</evidence>
<name>D8Q6T9_SCHCM</name>
<accession>D8Q6T9</accession>
<organism evidence="3">
    <name type="scientific">Schizophyllum commune (strain H4-8 / FGSC 9210)</name>
    <name type="common">Split gill fungus</name>
    <dbReference type="NCBI Taxonomy" id="578458"/>
    <lineage>
        <taxon>Eukaryota</taxon>
        <taxon>Fungi</taxon>
        <taxon>Dikarya</taxon>
        <taxon>Basidiomycota</taxon>
        <taxon>Agaricomycotina</taxon>
        <taxon>Agaricomycetes</taxon>
        <taxon>Agaricomycetidae</taxon>
        <taxon>Agaricales</taxon>
        <taxon>Schizophyllaceae</taxon>
        <taxon>Schizophyllum</taxon>
    </lineage>
</organism>
<sequence>MPKATTSKQTAASGSQSRSGKPLSLSPYGDKDFRSTKVSYQDADFTFHHGRYYYDTFFSNCATAAHLLVLVREAPRRSDLTKIYGIDLSDVLPIGEDAALANIIRKALARPITAYRLRELILRGNNSAPDSRIDLANALRGVKMPDLEAIKILRKGYSCRYFEEAGFDLLTECGESGKLKHVSLQWHCTYGAGFTKWLESDATAKLITLRLQTNADVRTRITDALVRGHRFPQLRRLSLVNIRGLTPQRLLDTLQTRDARMDKRRRLDVDITAEVSKEVKIAGHKIHVYFHSVDETLLENAKDH</sequence>
<dbReference type="GeneID" id="9588974"/>
<feature type="region of interest" description="Disordered" evidence="1">
    <location>
        <begin position="1"/>
        <end position="28"/>
    </location>
</feature>
<reference evidence="2 3" key="1">
    <citation type="journal article" date="2010" name="Nat. Biotechnol.">
        <title>Genome sequence of the model mushroom Schizophyllum commune.</title>
        <authorList>
            <person name="Ohm R.A."/>
            <person name="de Jong J.F."/>
            <person name="Lugones L.G."/>
            <person name="Aerts A."/>
            <person name="Kothe E."/>
            <person name="Stajich J.E."/>
            <person name="de Vries R.P."/>
            <person name="Record E."/>
            <person name="Levasseur A."/>
            <person name="Baker S.E."/>
            <person name="Bartholomew K.A."/>
            <person name="Coutinho P.M."/>
            <person name="Erdmann S."/>
            <person name="Fowler T.J."/>
            <person name="Gathman A.C."/>
            <person name="Lombard V."/>
            <person name="Henrissat B."/>
            <person name="Knabe N."/>
            <person name="Kuees U."/>
            <person name="Lilly W.W."/>
            <person name="Lindquist E."/>
            <person name="Lucas S."/>
            <person name="Magnuson J.K."/>
            <person name="Piumi F."/>
            <person name="Raudaskoski M."/>
            <person name="Salamov A."/>
            <person name="Schmutz J."/>
            <person name="Schwarze F.W.M.R."/>
            <person name="vanKuyk P.A."/>
            <person name="Horton J.S."/>
            <person name="Grigoriev I.V."/>
            <person name="Woesten H.A.B."/>
        </authorList>
    </citation>
    <scope>NUCLEOTIDE SEQUENCE [LARGE SCALE GENOMIC DNA]</scope>
    <source>
        <strain evidence="3">H4-8 / FGSC 9210</strain>
    </source>
</reference>
<evidence type="ECO:0000313" key="3">
    <source>
        <dbReference type="Proteomes" id="UP000007431"/>
    </source>
</evidence>
<feature type="compositionally biased region" description="Polar residues" evidence="1">
    <location>
        <begin position="1"/>
        <end position="19"/>
    </location>
</feature>
<dbReference type="RefSeq" id="XP_003031200.1">
    <property type="nucleotide sequence ID" value="XM_003031154.1"/>
</dbReference>
<dbReference type="HOGENOM" id="CLU_915741_0_0_1"/>
<dbReference type="EMBL" id="GL377307">
    <property type="protein sequence ID" value="EFI96297.1"/>
    <property type="molecule type" value="Genomic_DNA"/>
</dbReference>
<keyword evidence="3" id="KW-1185">Reference proteome</keyword>
<evidence type="ECO:0000256" key="1">
    <source>
        <dbReference type="SAM" id="MobiDB-lite"/>
    </source>
</evidence>
<proteinExistence type="predicted"/>
<dbReference type="KEGG" id="scm:SCHCO_02689892"/>
<dbReference type="Proteomes" id="UP000007431">
    <property type="component" value="Unassembled WGS sequence"/>
</dbReference>